<dbReference type="Proteomes" id="UP001321542">
    <property type="component" value="Chromosome"/>
</dbReference>
<evidence type="ECO:0000313" key="3">
    <source>
        <dbReference type="Proteomes" id="UP001321542"/>
    </source>
</evidence>
<name>A0ABM7F2R4_9ACTN</name>
<feature type="region of interest" description="Disordered" evidence="1">
    <location>
        <begin position="263"/>
        <end position="314"/>
    </location>
</feature>
<protein>
    <recommendedName>
        <fullName evidence="4">Lipoprotein</fullName>
    </recommendedName>
</protein>
<evidence type="ECO:0008006" key="4">
    <source>
        <dbReference type="Google" id="ProtNLM"/>
    </source>
</evidence>
<organism evidence="2 3">
    <name type="scientific">Streptomyces graminofaciens</name>
    <dbReference type="NCBI Taxonomy" id="68212"/>
    <lineage>
        <taxon>Bacteria</taxon>
        <taxon>Bacillati</taxon>
        <taxon>Actinomycetota</taxon>
        <taxon>Actinomycetes</taxon>
        <taxon>Kitasatosporales</taxon>
        <taxon>Streptomycetaceae</taxon>
        <taxon>Streptomyces</taxon>
    </lineage>
</organism>
<keyword evidence="3" id="KW-1185">Reference proteome</keyword>
<reference evidence="2 3" key="1">
    <citation type="journal article" date="2010" name="ChemBioChem">
        <title>Cloning and characterization of the biosynthetic gene cluster of 16-membered macrolide antibiotic FD-891: involvement of a dual functional cytochrome P450 monooxygenase catalyzing epoxidation and hydroxylation.</title>
        <authorList>
            <person name="Kudo F."/>
            <person name="Motegi A."/>
            <person name="Mizoue K."/>
            <person name="Eguchi T."/>
        </authorList>
    </citation>
    <scope>NUCLEOTIDE SEQUENCE [LARGE SCALE GENOMIC DNA]</scope>
    <source>
        <strain evidence="2 3">A-8890</strain>
    </source>
</reference>
<accession>A0ABM7F2R4</accession>
<dbReference type="RefSeq" id="WP_286248410.1">
    <property type="nucleotide sequence ID" value="NZ_AP018448.1"/>
</dbReference>
<feature type="compositionally biased region" description="Low complexity" evidence="1">
    <location>
        <begin position="292"/>
        <end position="314"/>
    </location>
</feature>
<evidence type="ECO:0000256" key="1">
    <source>
        <dbReference type="SAM" id="MobiDB-lite"/>
    </source>
</evidence>
<feature type="compositionally biased region" description="Low complexity" evidence="1">
    <location>
        <begin position="62"/>
        <end position="82"/>
    </location>
</feature>
<feature type="compositionally biased region" description="Pro residues" evidence="1">
    <location>
        <begin position="83"/>
        <end position="95"/>
    </location>
</feature>
<feature type="compositionally biased region" description="Basic and acidic residues" evidence="1">
    <location>
        <begin position="29"/>
        <end position="40"/>
    </location>
</feature>
<reference evidence="2 3" key="2">
    <citation type="journal article" date="2023" name="ChemBioChem">
        <title>Acyltransferase Domain Exchange between Two Independent Type I Polyketide Synthases in the Same Producer Strain of Macrolide Antibiotics.</title>
        <authorList>
            <person name="Kudo F."/>
            <person name="Kishikawa K."/>
            <person name="Tsuboi K."/>
            <person name="Kido T."/>
            <person name="Usui T."/>
            <person name="Hashimoto J."/>
            <person name="Shin-Ya K."/>
            <person name="Miyanaga A."/>
            <person name="Eguchi T."/>
        </authorList>
    </citation>
    <scope>NUCLEOTIDE SEQUENCE [LARGE SCALE GENOMIC DNA]</scope>
    <source>
        <strain evidence="2 3">A-8890</strain>
    </source>
</reference>
<sequence>MRGKSGAPESKAMIAAGVQAAAVGAGRCRRGDDSDPPPERRGRRRLPVAAAVVGAVLLSSGCTGGSDSDASASESPSATDSPSPTPTPSVTPPYPTGADGCHDNSGWTSDEVRTWLQIQARASDVETSKDVAVGPVQEGFDGPLCEPVTVQVEFWKLTYGSPSEKEKSDPGTPDFYFAMERAKRTRLRTDGSGEQQVTAPKKLYADDRSVCVGALVTVTAGKPLSEKELPESIKLSDAAYGNNDTVEFRTERVAVYELTRPKAAHVCNPEGKPTADPDKVPAPTAEPEPTSDPYGYDPLPLPTLDPATPTMSFG</sequence>
<proteinExistence type="predicted"/>
<dbReference type="EMBL" id="AP018448">
    <property type="protein sequence ID" value="BBC30080.1"/>
    <property type="molecule type" value="Genomic_DNA"/>
</dbReference>
<gene>
    <name evidence="2" type="ORF">SGFS_013740</name>
</gene>
<evidence type="ECO:0000313" key="2">
    <source>
        <dbReference type="EMBL" id="BBC30080.1"/>
    </source>
</evidence>
<feature type="region of interest" description="Disordered" evidence="1">
    <location>
        <begin position="1"/>
        <end position="47"/>
    </location>
</feature>
<feature type="compositionally biased region" description="Low complexity" evidence="1">
    <location>
        <begin position="15"/>
        <end position="26"/>
    </location>
</feature>
<feature type="region of interest" description="Disordered" evidence="1">
    <location>
        <begin position="62"/>
        <end position="108"/>
    </location>
</feature>